<reference evidence="2 3" key="1">
    <citation type="journal article" date="2014" name="Nature">
        <title>Sequential evolution of bacterial morphology by co-option of a developmental regulator.</title>
        <authorList>
            <person name="Jiang C."/>
            <person name="Brown P.J."/>
            <person name="Ducret A."/>
            <person name="Brun Y.V."/>
        </authorList>
    </citation>
    <scope>NUCLEOTIDE SEQUENCE [LARGE SCALE GENOMIC DNA]</scope>
    <source>
        <strain evidence="2 3">DSM 16100</strain>
    </source>
</reference>
<dbReference type="PATRIC" id="fig|1121022.4.peg.4277"/>
<proteinExistence type="predicted"/>
<sequence length="99" mass="10837">MRERSEGFMKLFAALFMALAISTVPALAQADPLDDHDAAGNLREFIIDYLKRHADPSFPEDRTIKVAIAPTSLGPRAPQGYVIYIRSGSWYGSGGCHTP</sequence>
<organism evidence="2 3">
    <name type="scientific">Asticcacaulis benevestitus DSM 16100 = ATCC BAA-896</name>
    <dbReference type="NCBI Taxonomy" id="1121022"/>
    <lineage>
        <taxon>Bacteria</taxon>
        <taxon>Pseudomonadati</taxon>
        <taxon>Pseudomonadota</taxon>
        <taxon>Alphaproteobacteria</taxon>
        <taxon>Caulobacterales</taxon>
        <taxon>Caulobacteraceae</taxon>
        <taxon>Asticcacaulis</taxon>
    </lineage>
</organism>
<feature type="signal peptide" evidence="1">
    <location>
        <begin position="1"/>
        <end position="28"/>
    </location>
</feature>
<name>V4P680_9CAUL</name>
<dbReference type="AlphaFoldDB" id="V4P680"/>
<evidence type="ECO:0000256" key="1">
    <source>
        <dbReference type="SAM" id="SignalP"/>
    </source>
</evidence>
<evidence type="ECO:0000313" key="3">
    <source>
        <dbReference type="Proteomes" id="UP000017837"/>
    </source>
</evidence>
<keyword evidence="3" id="KW-1185">Reference proteome</keyword>
<evidence type="ECO:0000313" key="2">
    <source>
        <dbReference type="EMBL" id="ESQ82614.1"/>
    </source>
</evidence>
<dbReference type="EMBL" id="AWGB01000075">
    <property type="protein sequence ID" value="ESQ82614.1"/>
    <property type="molecule type" value="Genomic_DNA"/>
</dbReference>
<accession>V4P680</accession>
<keyword evidence="1" id="KW-0732">Signal</keyword>
<feature type="chain" id="PRO_5004724326" evidence="1">
    <location>
        <begin position="29"/>
        <end position="99"/>
    </location>
</feature>
<comment type="caution">
    <text evidence="2">The sequence shown here is derived from an EMBL/GenBank/DDBJ whole genome shotgun (WGS) entry which is preliminary data.</text>
</comment>
<dbReference type="Proteomes" id="UP000017837">
    <property type="component" value="Unassembled WGS sequence"/>
</dbReference>
<gene>
    <name evidence="2" type="ORF">ABENE_20875</name>
</gene>
<protein>
    <submittedName>
        <fullName evidence="2">Uncharacterized protein</fullName>
    </submittedName>
</protein>